<protein>
    <recommendedName>
        <fullName evidence="13">Sidoreflexin</fullName>
    </recommendedName>
</protein>
<organism evidence="11 12">
    <name type="scientific">Discostella pseudostelligera</name>
    <dbReference type="NCBI Taxonomy" id="259834"/>
    <lineage>
        <taxon>Eukaryota</taxon>
        <taxon>Sar</taxon>
        <taxon>Stramenopiles</taxon>
        <taxon>Ochrophyta</taxon>
        <taxon>Bacillariophyta</taxon>
        <taxon>Coscinodiscophyceae</taxon>
        <taxon>Thalassiosirophycidae</taxon>
        <taxon>Stephanodiscales</taxon>
        <taxon>Stephanodiscaceae</taxon>
        <taxon>Discostella</taxon>
    </lineage>
</organism>
<keyword evidence="4 10" id="KW-0812">Transmembrane</keyword>
<keyword evidence="6 10" id="KW-1133">Transmembrane helix</keyword>
<keyword evidence="12" id="KW-1185">Reference proteome</keyword>
<keyword evidence="5" id="KW-0029">Amino-acid transport</keyword>
<evidence type="ECO:0000256" key="2">
    <source>
        <dbReference type="ARBA" id="ARBA00005974"/>
    </source>
</evidence>
<dbReference type="Proteomes" id="UP001530293">
    <property type="component" value="Unassembled WGS sequence"/>
</dbReference>
<proteinExistence type="inferred from homology"/>
<evidence type="ECO:0000256" key="7">
    <source>
        <dbReference type="ARBA" id="ARBA00023128"/>
    </source>
</evidence>
<dbReference type="AlphaFoldDB" id="A0ABD3N8P6"/>
<dbReference type="GO" id="GO:0031966">
    <property type="term" value="C:mitochondrial membrane"/>
    <property type="evidence" value="ECO:0007669"/>
    <property type="project" value="UniProtKB-SubCell"/>
</dbReference>
<evidence type="ECO:0000256" key="9">
    <source>
        <dbReference type="SAM" id="MobiDB-lite"/>
    </source>
</evidence>
<accession>A0ABD3N8P6</accession>
<sequence length="459" mass="49392">MTMSFRIAARSVSSSSSVFRSAHHHGSITSKSFPNRVSLISPSFRGKSTTTSGSVDAAASGSGAPTATPKPSASVGSAATKEAASEVATSASSESVPIGMTSIAMILAIGTVSAGAAIAENATASMVPTFDPKQQRFDQSTFSGRLSKMLLACDPFLLTYSSEEVNKYKEMVDNYEHHLKNLPTGVSETEMSRKLWEAQRVASAALHPDTGDSIPHPFRMSGYVPFNGPICVAMVASQSTSALLFWSWVNQSQNALVNYYNRNASSEMTNETLMKSYAAAVGSALTVAFGLATFIQRRYSPAQAKNLLRWVAFPSAVVASSLNCYIVRSPEIDTGVPLVNSDGEDVLPNETSKIAAERGVNSTTLSRAMLQAPVYFLPPFLMGIVPPLKNMIQRNPMMRVPMTTYLLLVCFGIGLPASVAIFPQMGEIKVEEAEEKYHNLQDVKSDGRPYKVLYYNKGL</sequence>
<dbReference type="PANTHER" id="PTHR11153">
    <property type="entry name" value="SIDEROFLEXIN"/>
    <property type="match status" value="1"/>
</dbReference>
<evidence type="ECO:0000256" key="5">
    <source>
        <dbReference type="ARBA" id="ARBA00022970"/>
    </source>
</evidence>
<comment type="similarity">
    <text evidence="2">Belongs to the sideroflexin family.</text>
</comment>
<evidence type="ECO:0000313" key="12">
    <source>
        <dbReference type="Proteomes" id="UP001530293"/>
    </source>
</evidence>
<dbReference type="InterPro" id="IPR004686">
    <property type="entry name" value="Mtc"/>
</dbReference>
<evidence type="ECO:0000256" key="6">
    <source>
        <dbReference type="ARBA" id="ARBA00022989"/>
    </source>
</evidence>
<feature type="transmembrane region" description="Helical" evidence="10">
    <location>
        <begin position="277"/>
        <end position="295"/>
    </location>
</feature>
<keyword evidence="7" id="KW-0496">Mitochondrion</keyword>
<gene>
    <name evidence="11" type="ORF">ACHAWU_008742</name>
</gene>
<keyword evidence="8 10" id="KW-0472">Membrane</keyword>
<evidence type="ECO:0000256" key="4">
    <source>
        <dbReference type="ARBA" id="ARBA00022692"/>
    </source>
</evidence>
<feature type="transmembrane region" description="Helical" evidence="10">
    <location>
        <begin position="368"/>
        <end position="388"/>
    </location>
</feature>
<evidence type="ECO:0000313" key="11">
    <source>
        <dbReference type="EMBL" id="KAL3769050.1"/>
    </source>
</evidence>
<evidence type="ECO:0000256" key="1">
    <source>
        <dbReference type="ARBA" id="ARBA00004225"/>
    </source>
</evidence>
<evidence type="ECO:0000256" key="3">
    <source>
        <dbReference type="ARBA" id="ARBA00022448"/>
    </source>
</evidence>
<dbReference type="EMBL" id="JALLBG020000058">
    <property type="protein sequence ID" value="KAL3769050.1"/>
    <property type="molecule type" value="Genomic_DNA"/>
</dbReference>
<keyword evidence="3" id="KW-0813">Transport</keyword>
<name>A0ABD3N8P6_9STRA</name>
<evidence type="ECO:0000256" key="8">
    <source>
        <dbReference type="ARBA" id="ARBA00023136"/>
    </source>
</evidence>
<dbReference type="Pfam" id="PF03820">
    <property type="entry name" value="SFXNs"/>
    <property type="match status" value="1"/>
</dbReference>
<dbReference type="GO" id="GO:0006865">
    <property type="term" value="P:amino acid transport"/>
    <property type="evidence" value="ECO:0007669"/>
    <property type="project" value="UniProtKB-KW"/>
</dbReference>
<dbReference type="PANTHER" id="PTHR11153:SF8">
    <property type="entry name" value="SIDEROFLEXIN-1"/>
    <property type="match status" value="1"/>
</dbReference>
<feature type="region of interest" description="Disordered" evidence="9">
    <location>
        <begin position="44"/>
        <end position="78"/>
    </location>
</feature>
<comment type="caution">
    <text evidence="11">The sequence shown here is derived from an EMBL/GenBank/DDBJ whole genome shotgun (WGS) entry which is preliminary data.</text>
</comment>
<comment type="subcellular location">
    <subcellularLocation>
        <location evidence="1">Mitochondrion membrane</location>
        <topology evidence="1">Multi-pass membrane protein</topology>
    </subcellularLocation>
</comment>
<feature type="compositionally biased region" description="Low complexity" evidence="9">
    <location>
        <begin position="48"/>
        <end position="69"/>
    </location>
</feature>
<evidence type="ECO:0000256" key="10">
    <source>
        <dbReference type="SAM" id="Phobius"/>
    </source>
</evidence>
<evidence type="ECO:0008006" key="13">
    <source>
        <dbReference type="Google" id="ProtNLM"/>
    </source>
</evidence>
<feature type="transmembrane region" description="Helical" evidence="10">
    <location>
        <begin position="400"/>
        <end position="422"/>
    </location>
</feature>
<reference evidence="11 12" key="1">
    <citation type="submission" date="2024-10" db="EMBL/GenBank/DDBJ databases">
        <title>Updated reference genomes for cyclostephanoid diatoms.</title>
        <authorList>
            <person name="Roberts W.R."/>
            <person name="Alverson A.J."/>
        </authorList>
    </citation>
    <scope>NUCLEOTIDE SEQUENCE [LARGE SCALE GENOMIC DNA]</scope>
    <source>
        <strain evidence="11 12">AJA232-27</strain>
    </source>
</reference>